<gene>
    <name evidence="2" type="ORF">EXN66_Car017537</name>
</gene>
<name>A0A6G1QHI2_CHAAH</name>
<proteinExistence type="predicted"/>
<evidence type="ECO:0000256" key="1">
    <source>
        <dbReference type="SAM" id="MobiDB-lite"/>
    </source>
</evidence>
<organism evidence="2 3">
    <name type="scientific">Channa argus</name>
    <name type="common">Northern snakehead</name>
    <name type="synonym">Ophicephalus argus</name>
    <dbReference type="NCBI Taxonomy" id="215402"/>
    <lineage>
        <taxon>Eukaryota</taxon>
        <taxon>Metazoa</taxon>
        <taxon>Chordata</taxon>
        <taxon>Craniata</taxon>
        <taxon>Vertebrata</taxon>
        <taxon>Euteleostomi</taxon>
        <taxon>Actinopterygii</taxon>
        <taxon>Neopterygii</taxon>
        <taxon>Teleostei</taxon>
        <taxon>Neoteleostei</taxon>
        <taxon>Acanthomorphata</taxon>
        <taxon>Anabantaria</taxon>
        <taxon>Anabantiformes</taxon>
        <taxon>Channoidei</taxon>
        <taxon>Channidae</taxon>
        <taxon>Channa</taxon>
    </lineage>
</organism>
<dbReference type="EMBL" id="CM015728">
    <property type="protein sequence ID" value="KAF3701849.1"/>
    <property type="molecule type" value="Genomic_DNA"/>
</dbReference>
<protein>
    <submittedName>
        <fullName evidence="2">Uncharacterized protein</fullName>
    </submittedName>
</protein>
<accession>A0A6G1QHI2</accession>
<reference evidence="3" key="2">
    <citation type="submission" date="2019-02" db="EMBL/GenBank/DDBJ databases">
        <title>Opniocepnalus argus Var Kimnra genome.</title>
        <authorList>
            <person name="Zhou C."/>
            <person name="Xiao S."/>
        </authorList>
    </citation>
    <scope>NUCLEOTIDE SEQUENCE [LARGE SCALE GENOMIC DNA]</scope>
</reference>
<sequence>MDANSLSAGATAFSAHLKLSPGATGLSKAEMSERPQTSSKAANVPRGSKSL</sequence>
<feature type="region of interest" description="Disordered" evidence="1">
    <location>
        <begin position="1"/>
        <end position="51"/>
    </location>
</feature>
<keyword evidence="3" id="KW-1185">Reference proteome</keyword>
<reference evidence="2 3" key="1">
    <citation type="submission" date="2019-02" db="EMBL/GenBank/DDBJ databases">
        <title>Opniocepnalus argus genome.</title>
        <authorList>
            <person name="Zhou C."/>
            <person name="Xiao S."/>
        </authorList>
    </citation>
    <scope>NUCLEOTIDE SEQUENCE [LARGE SCALE GENOMIC DNA]</scope>
    <source>
        <strain evidence="2">OARG1902GOOAL</strain>
        <tissue evidence="2">Muscle</tissue>
    </source>
</reference>
<evidence type="ECO:0000313" key="2">
    <source>
        <dbReference type="EMBL" id="KAF3701849.1"/>
    </source>
</evidence>
<evidence type="ECO:0000313" key="3">
    <source>
        <dbReference type="Proteomes" id="UP000503349"/>
    </source>
</evidence>
<dbReference type="Proteomes" id="UP000503349">
    <property type="component" value="Chromosome 17"/>
</dbReference>
<dbReference type="AlphaFoldDB" id="A0A6G1QHI2"/>